<comment type="subcellular location">
    <subcellularLocation>
        <location evidence="1 10">Cell membrane</location>
        <topology evidence="1 10">Multi-pass membrane protein</topology>
    </subcellularLocation>
</comment>
<dbReference type="GO" id="GO:0005549">
    <property type="term" value="F:odorant binding"/>
    <property type="evidence" value="ECO:0007669"/>
    <property type="project" value="InterPro"/>
</dbReference>
<dbReference type="Pfam" id="PF02949">
    <property type="entry name" value="7tm_6"/>
    <property type="match status" value="1"/>
</dbReference>
<dbReference type="PANTHER" id="PTHR21137:SF35">
    <property type="entry name" value="ODORANT RECEPTOR 19A-RELATED"/>
    <property type="match status" value="1"/>
</dbReference>
<dbReference type="GeneID" id="105432594"/>
<evidence type="ECO:0000256" key="7">
    <source>
        <dbReference type="ARBA" id="ARBA00023136"/>
    </source>
</evidence>
<dbReference type="RefSeq" id="XP_011645774.2">
    <property type="nucleotide sequence ID" value="XM_011647472.2"/>
</dbReference>
<keyword evidence="4 10" id="KW-0812">Transmembrane</keyword>
<keyword evidence="5 10" id="KW-0552">Olfaction</keyword>
<comment type="similarity">
    <text evidence="10">Belongs to the insect chemoreceptor superfamily. Heteromeric odorant receptor channel (TC 1.A.69) family.</text>
</comment>
<evidence type="ECO:0000313" key="11">
    <source>
        <dbReference type="Proteomes" id="UP000504615"/>
    </source>
</evidence>
<evidence type="ECO:0000256" key="10">
    <source>
        <dbReference type="RuleBase" id="RU351113"/>
    </source>
</evidence>
<keyword evidence="6 10" id="KW-1133">Transmembrane helix</keyword>
<dbReference type="KEGG" id="pbar:105432594"/>
<dbReference type="OrthoDB" id="7634903at2759"/>
<dbReference type="GO" id="GO:0007165">
    <property type="term" value="P:signal transduction"/>
    <property type="evidence" value="ECO:0007669"/>
    <property type="project" value="UniProtKB-KW"/>
</dbReference>
<feature type="transmembrane region" description="Helical" evidence="10">
    <location>
        <begin position="185"/>
        <end position="213"/>
    </location>
</feature>
<protein>
    <recommendedName>
        <fullName evidence="10">Odorant receptor</fullName>
    </recommendedName>
</protein>
<keyword evidence="3 10" id="KW-0716">Sensory transduction</keyword>
<dbReference type="Proteomes" id="UP000504615">
    <property type="component" value="Unplaced"/>
</dbReference>
<dbReference type="PANTHER" id="PTHR21137">
    <property type="entry name" value="ODORANT RECEPTOR"/>
    <property type="match status" value="1"/>
</dbReference>
<accession>A0A6I9WRD2</accession>
<evidence type="ECO:0000256" key="4">
    <source>
        <dbReference type="ARBA" id="ARBA00022692"/>
    </source>
</evidence>
<dbReference type="GO" id="GO:0005886">
    <property type="term" value="C:plasma membrane"/>
    <property type="evidence" value="ECO:0007669"/>
    <property type="project" value="UniProtKB-SubCell"/>
</dbReference>
<keyword evidence="7 10" id="KW-0472">Membrane</keyword>
<feature type="transmembrane region" description="Helical" evidence="10">
    <location>
        <begin position="320"/>
        <end position="344"/>
    </location>
</feature>
<comment type="caution">
    <text evidence="10">Lacks conserved residue(s) required for the propagation of feature annotation.</text>
</comment>
<keyword evidence="11" id="KW-1185">Reference proteome</keyword>
<dbReference type="InterPro" id="IPR004117">
    <property type="entry name" value="7tm6_olfct_rcpt"/>
</dbReference>
<proteinExistence type="inferred from homology"/>
<gene>
    <name evidence="12" type="primary">LOC105432594</name>
</gene>
<evidence type="ECO:0000256" key="1">
    <source>
        <dbReference type="ARBA" id="ARBA00004651"/>
    </source>
</evidence>
<evidence type="ECO:0000256" key="3">
    <source>
        <dbReference type="ARBA" id="ARBA00022606"/>
    </source>
</evidence>
<evidence type="ECO:0000256" key="5">
    <source>
        <dbReference type="ARBA" id="ARBA00022725"/>
    </source>
</evidence>
<evidence type="ECO:0000256" key="6">
    <source>
        <dbReference type="ARBA" id="ARBA00022989"/>
    </source>
</evidence>
<keyword evidence="8 10" id="KW-0675">Receptor</keyword>
<keyword evidence="9 10" id="KW-0807">Transducer</keyword>
<reference evidence="12" key="1">
    <citation type="submission" date="2025-08" db="UniProtKB">
        <authorList>
            <consortium name="RefSeq"/>
        </authorList>
    </citation>
    <scope>IDENTIFICATION</scope>
</reference>
<sequence length="456" mass="52486">MYHLAHARPTIVNPIILAVSQRQVTIKLVSLKKKKCFHLTQTRVAAAMDDSNLAQKNERLLDFHYAAYISFMLLKPIGVWPLRPRATTLEIIVHGFSIAVATILQLFMIIPWIICIIVAKWSFYEIIRTACPLIFAITVFIRYLLLLFHRDEIKLCIDRVAEDWSNTMISEDRKIMLENAKSGRFFGILSMTFMYGSGLPFASMPFVLSLFAAESNITIRELPVPCELIFLDVQVSPVYEVTYILEFFTFFVLYAVFSGICSLTAKFVMHACGQCDILMYILEELIDGGDRNQGTLDQRISTVILRHLQILRFISAIDKILNEICLAEFVNASCNICLLGYYVIMDWNNGESMLQIYVYSLAFVSITFNIYVFCHIGEQLVERWQKIGNKCYMIDWYRLPQNKARNLIFPIIMSNYSVKLTAGKILQITIDTFSNILKTSMAYLNILREVSSREIM</sequence>
<organism evidence="11 12">
    <name type="scientific">Pogonomyrmex barbatus</name>
    <name type="common">red harvester ant</name>
    <dbReference type="NCBI Taxonomy" id="144034"/>
    <lineage>
        <taxon>Eukaryota</taxon>
        <taxon>Metazoa</taxon>
        <taxon>Ecdysozoa</taxon>
        <taxon>Arthropoda</taxon>
        <taxon>Hexapoda</taxon>
        <taxon>Insecta</taxon>
        <taxon>Pterygota</taxon>
        <taxon>Neoptera</taxon>
        <taxon>Endopterygota</taxon>
        <taxon>Hymenoptera</taxon>
        <taxon>Apocrita</taxon>
        <taxon>Aculeata</taxon>
        <taxon>Formicoidea</taxon>
        <taxon>Formicidae</taxon>
        <taxon>Myrmicinae</taxon>
        <taxon>Pogonomyrmex</taxon>
    </lineage>
</organism>
<dbReference type="GO" id="GO:0004984">
    <property type="term" value="F:olfactory receptor activity"/>
    <property type="evidence" value="ECO:0007669"/>
    <property type="project" value="InterPro"/>
</dbReference>
<evidence type="ECO:0000256" key="9">
    <source>
        <dbReference type="ARBA" id="ARBA00023224"/>
    </source>
</evidence>
<feature type="transmembrane region" description="Helical" evidence="10">
    <location>
        <begin position="91"/>
        <end position="114"/>
    </location>
</feature>
<evidence type="ECO:0000256" key="8">
    <source>
        <dbReference type="ARBA" id="ARBA00023170"/>
    </source>
</evidence>
<evidence type="ECO:0000313" key="12">
    <source>
        <dbReference type="RefSeq" id="XP_011645774.2"/>
    </source>
</evidence>
<feature type="transmembrane region" description="Helical" evidence="10">
    <location>
        <begin position="126"/>
        <end position="145"/>
    </location>
</feature>
<dbReference type="AlphaFoldDB" id="A0A6I9WRD2"/>
<evidence type="ECO:0000256" key="2">
    <source>
        <dbReference type="ARBA" id="ARBA00022475"/>
    </source>
</evidence>
<keyword evidence="2" id="KW-1003">Cell membrane</keyword>
<feature type="transmembrane region" description="Helical" evidence="10">
    <location>
        <begin position="356"/>
        <end position="376"/>
    </location>
</feature>
<name>A0A6I9WRD2_9HYME</name>
<feature type="transmembrane region" description="Helical" evidence="10">
    <location>
        <begin position="247"/>
        <end position="269"/>
    </location>
</feature>